<evidence type="ECO:0000256" key="2">
    <source>
        <dbReference type="SAM" id="Phobius"/>
    </source>
</evidence>
<sequence>MITKIARYGLMIFLVLLGLGGLIEGTTLLTDPGGAEMGSSARILGNLPIIDFVIPGLLLIAIMGVSPLVITYGIWQRLGWAWAAALVQSVLLILWLGLQILLWGTPILNHLVYLICGISLVILCLLPGARLGLEKPTAPSLQREPDLIELEAQFTKDTDPERAKNRQFTNTLRSGRG</sequence>
<comment type="caution">
    <text evidence="3">The sequence shown here is derived from an EMBL/GenBank/DDBJ whole genome shotgun (WGS) entry which is preliminary data.</text>
</comment>
<dbReference type="AlphaFoldDB" id="A0A7C4L2R2"/>
<feature type="transmembrane region" description="Helical" evidence="2">
    <location>
        <begin position="49"/>
        <end position="75"/>
    </location>
</feature>
<evidence type="ECO:0000313" key="3">
    <source>
        <dbReference type="EMBL" id="HGS88123.1"/>
    </source>
</evidence>
<feature type="compositionally biased region" description="Polar residues" evidence="1">
    <location>
        <begin position="166"/>
        <end position="177"/>
    </location>
</feature>
<feature type="transmembrane region" description="Helical" evidence="2">
    <location>
        <begin position="111"/>
        <end position="133"/>
    </location>
</feature>
<protein>
    <recommendedName>
        <fullName evidence="4">DUF2127 domain-containing protein</fullName>
    </recommendedName>
</protein>
<evidence type="ECO:0008006" key="4">
    <source>
        <dbReference type="Google" id="ProtNLM"/>
    </source>
</evidence>
<name>A0A7C4L2R2_9CHLR</name>
<keyword evidence="2" id="KW-0812">Transmembrane</keyword>
<feature type="transmembrane region" description="Helical" evidence="2">
    <location>
        <begin position="82"/>
        <end position="105"/>
    </location>
</feature>
<organism evidence="3">
    <name type="scientific">Bellilinea caldifistulae</name>
    <dbReference type="NCBI Taxonomy" id="360411"/>
    <lineage>
        <taxon>Bacteria</taxon>
        <taxon>Bacillati</taxon>
        <taxon>Chloroflexota</taxon>
        <taxon>Anaerolineae</taxon>
        <taxon>Anaerolineales</taxon>
        <taxon>Anaerolineaceae</taxon>
        <taxon>Bellilinea</taxon>
    </lineage>
</organism>
<keyword evidence="2" id="KW-1133">Transmembrane helix</keyword>
<reference evidence="3" key="1">
    <citation type="journal article" date="2020" name="mSystems">
        <title>Genome- and Community-Level Interaction Insights into Carbon Utilization and Element Cycling Functions of Hydrothermarchaeota in Hydrothermal Sediment.</title>
        <authorList>
            <person name="Zhou Z."/>
            <person name="Liu Y."/>
            <person name="Xu W."/>
            <person name="Pan J."/>
            <person name="Luo Z.H."/>
            <person name="Li M."/>
        </authorList>
    </citation>
    <scope>NUCLEOTIDE SEQUENCE [LARGE SCALE GENOMIC DNA]</scope>
    <source>
        <strain evidence="3">SpSt-556</strain>
    </source>
</reference>
<proteinExistence type="predicted"/>
<accession>A0A7C4L2R2</accession>
<gene>
    <name evidence="3" type="ORF">ENT17_10970</name>
</gene>
<feature type="region of interest" description="Disordered" evidence="1">
    <location>
        <begin position="158"/>
        <end position="177"/>
    </location>
</feature>
<keyword evidence="2" id="KW-0472">Membrane</keyword>
<evidence type="ECO:0000256" key="1">
    <source>
        <dbReference type="SAM" id="MobiDB-lite"/>
    </source>
</evidence>
<dbReference type="EMBL" id="DSXR01000110">
    <property type="protein sequence ID" value="HGS88123.1"/>
    <property type="molecule type" value="Genomic_DNA"/>
</dbReference>